<dbReference type="Pfam" id="PF06110">
    <property type="entry name" value="TXD17-like_Trx"/>
    <property type="match status" value="1"/>
</dbReference>
<organism evidence="3 4">
    <name type="scientific">Coemansia biformis</name>
    <dbReference type="NCBI Taxonomy" id="1286918"/>
    <lineage>
        <taxon>Eukaryota</taxon>
        <taxon>Fungi</taxon>
        <taxon>Fungi incertae sedis</taxon>
        <taxon>Zoopagomycota</taxon>
        <taxon>Kickxellomycotina</taxon>
        <taxon>Kickxellomycetes</taxon>
        <taxon>Kickxellales</taxon>
        <taxon>Kickxellaceae</taxon>
        <taxon>Coemansia</taxon>
    </lineage>
</organism>
<evidence type="ECO:0000313" key="4">
    <source>
        <dbReference type="Proteomes" id="UP001143981"/>
    </source>
</evidence>
<comment type="caution">
    <text evidence="3">The sequence shown here is derived from an EMBL/GenBank/DDBJ whole genome shotgun (WGS) entry which is preliminary data.</text>
</comment>
<gene>
    <name evidence="3" type="ORF">LPJ61_004569</name>
</gene>
<dbReference type="Gene3D" id="3.40.30.10">
    <property type="entry name" value="Glutaredoxin"/>
    <property type="match status" value="1"/>
</dbReference>
<dbReference type="Proteomes" id="UP001143981">
    <property type="component" value="Unassembled WGS sequence"/>
</dbReference>
<protein>
    <recommendedName>
        <fullName evidence="2">Thioredoxin domain-containing protein</fullName>
    </recommendedName>
</protein>
<dbReference type="SUPFAM" id="SSF52833">
    <property type="entry name" value="Thioredoxin-like"/>
    <property type="match status" value="1"/>
</dbReference>
<comment type="similarity">
    <text evidence="1">Belongs to the thioredoxin family.</text>
</comment>
<dbReference type="InterPro" id="IPR045108">
    <property type="entry name" value="TXNDC17-like"/>
</dbReference>
<dbReference type="PANTHER" id="PTHR12452:SF0">
    <property type="entry name" value="THIOREDOXIN DOMAIN-CONTAINING PROTEIN 17"/>
    <property type="match status" value="1"/>
</dbReference>
<dbReference type="GO" id="GO:0005829">
    <property type="term" value="C:cytosol"/>
    <property type="evidence" value="ECO:0007669"/>
    <property type="project" value="TreeGrafter"/>
</dbReference>
<evidence type="ECO:0000313" key="3">
    <source>
        <dbReference type="EMBL" id="KAJ1727436.1"/>
    </source>
</evidence>
<accession>A0A9W7YBL2</accession>
<keyword evidence="4" id="KW-1185">Reference proteome</keyword>
<evidence type="ECO:0000259" key="2">
    <source>
        <dbReference type="Pfam" id="PF06110"/>
    </source>
</evidence>
<sequence>MRCIRVSDPADFDDIVARALGESRNVFVLFFGREQPASGVSWCPDCVIADPIVRRAIAKVEGSLLLEVPVDPRSDAASPANVFRERKDVRLDRVPALLRWTAAGPSQRRLVEDECREASIDAFVAETSV</sequence>
<dbReference type="AlphaFoldDB" id="A0A9W7YBL2"/>
<dbReference type="GO" id="GO:0047134">
    <property type="term" value="F:protein-disulfide reductase [NAD(P)H] activity"/>
    <property type="evidence" value="ECO:0007669"/>
    <property type="project" value="InterPro"/>
</dbReference>
<dbReference type="EMBL" id="JANBOI010001099">
    <property type="protein sequence ID" value="KAJ1727436.1"/>
    <property type="molecule type" value="Genomic_DNA"/>
</dbReference>
<feature type="domain" description="Thioredoxin" evidence="2">
    <location>
        <begin position="11"/>
        <end position="119"/>
    </location>
</feature>
<proteinExistence type="inferred from homology"/>
<dbReference type="PANTHER" id="PTHR12452">
    <property type="entry name" value="42-9-9 PROTEIN-RELATED"/>
    <property type="match status" value="1"/>
</dbReference>
<dbReference type="InterPro" id="IPR010357">
    <property type="entry name" value="TXNDC17_dom"/>
</dbReference>
<evidence type="ECO:0000256" key="1">
    <source>
        <dbReference type="ARBA" id="ARBA00008987"/>
    </source>
</evidence>
<name>A0A9W7YBL2_9FUNG</name>
<reference evidence="3" key="1">
    <citation type="submission" date="2022-07" db="EMBL/GenBank/DDBJ databases">
        <title>Phylogenomic reconstructions and comparative analyses of Kickxellomycotina fungi.</title>
        <authorList>
            <person name="Reynolds N.K."/>
            <person name="Stajich J.E."/>
            <person name="Barry K."/>
            <person name="Grigoriev I.V."/>
            <person name="Crous P."/>
            <person name="Smith M.E."/>
        </authorList>
    </citation>
    <scope>NUCLEOTIDE SEQUENCE</scope>
    <source>
        <strain evidence="3">BCRC 34381</strain>
    </source>
</reference>
<dbReference type="InterPro" id="IPR036249">
    <property type="entry name" value="Thioredoxin-like_sf"/>
</dbReference>
<dbReference type="OrthoDB" id="78947at2759"/>